<dbReference type="PANTHER" id="PTHR46586:SF3">
    <property type="entry name" value="ANKYRIN REPEAT-CONTAINING PROTEIN"/>
    <property type="match status" value="1"/>
</dbReference>
<name>A0A9W7GPR9_9STRA</name>
<protein>
    <submittedName>
        <fullName evidence="1">Uncharacterized protein</fullName>
    </submittedName>
</protein>
<dbReference type="EMBL" id="BRYA01000359">
    <property type="protein sequence ID" value="GMI47792.1"/>
    <property type="molecule type" value="Genomic_DNA"/>
</dbReference>
<proteinExistence type="predicted"/>
<dbReference type="InterPro" id="IPR052050">
    <property type="entry name" value="SecEffector_AnkRepeat"/>
</dbReference>
<organism evidence="1 2">
    <name type="scientific">Triparma columacea</name>
    <dbReference type="NCBI Taxonomy" id="722753"/>
    <lineage>
        <taxon>Eukaryota</taxon>
        <taxon>Sar</taxon>
        <taxon>Stramenopiles</taxon>
        <taxon>Ochrophyta</taxon>
        <taxon>Bolidophyceae</taxon>
        <taxon>Parmales</taxon>
        <taxon>Triparmaceae</taxon>
        <taxon>Triparma</taxon>
    </lineage>
</organism>
<comment type="caution">
    <text evidence="1">The sequence shown here is derived from an EMBL/GenBank/DDBJ whole genome shotgun (WGS) entry which is preliminary data.</text>
</comment>
<dbReference type="PANTHER" id="PTHR46586">
    <property type="entry name" value="ANKYRIN REPEAT-CONTAINING PROTEIN"/>
    <property type="match status" value="1"/>
</dbReference>
<dbReference type="SUPFAM" id="SSF48403">
    <property type="entry name" value="Ankyrin repeat"/>
    <property type="match status" value="1"/>
</dbReference>
<dbReference type="Proteomes" id="UP001165065">
    <property type="component" value="Unassembled WGS sequence"/>
</dbReference>
<gene>
    <name evidence="1" type="ORF">TrCOL_g10066</name>
</gene>
<evidence type="ECO:0000313" key="1">
    <source>
        <dbReference type="EMBL" id="GMI47792.1"/>
    </source>
</evidence>
<dbReference type="Gene3D" id="1.25.40.20">
    <property type="entry name" value="Ankyrin repeat-containing domain"/>
    <property type="match status" value="1"/>
</dbReference>
<dbReference type="InterPro" id="IPR036770">
    <property type="entry name" value="Ankyrin_rpt-contain_sf"/>
</dbReference>
<sequence length="472" mass="51063">MSSIQAAAADIVELTVDDLTVGTVNAPPSAQSMSDRSPVSGTIFSPPSGCYANHIGLLICWKCSCTQAAGSDLVAYREGLCLPFPIFLLSTDTTMLSRSRGTNVFREVYYDWRDTGEKITGTEGFDGLFNEHPGFDDWRPRFTTGDTIDIQVRGEMIYTSPSEECECAIKVPGLDRCAGVCSPKFNIPLLAATIGLGNDFTLLESALSGLPDKDASALLSSGDLLHAACRGGHLEMAKKSRSEGAEWVVLDIAAFAFKGKMSALQWAHADGAPWDATVCAAAAGAGHLGVLKWCRDHGAPWDGTVCAAAAKSGHLEVLQWCRESGAPWDATVCGAAAKSGHLQVLQWCREQGAQWDAMTVEGAVFNALYRTGKNGPEKTTMYATLEWCIANQAPMSTECTRLALEKHSMFVGEDFFMCSESEPDGAFDRLAAAGCPMPEKVTLRRRDDGTEKRCKDHKVKIEWDLPQENGWY</sequence>
<reference evidence="2" key="1">
    <citation type="journal article" date="2023" name="Commun. Biol.">
        <title>Genome analysis of Parmales, the sister group of diatoms, reveals the evolutionary specialization of diatoms from phago-mixotrophs to photoautotrophs.</title>
        <authorList>
            <person name="Ban H."/>
            <person name="Sato S."/>
            <person name="Yoshikawa S."/>
            <person name="Yamada K."/>
            <person name="Nakamura Y."/>
            <person name="Ichinomiya M."/>
            <person name="Sato N."/>
            <person name="Blanc-Mathieu R."/>
            <person name="Endo H."/>
            <person name="Kuwata A."/>
            <person name="Ogata H."/>
        </authorList>
    </citation>
    <scope>NUCLEOTIDE SEQUENCE [LARGE SCALE GENOMIC DNA]</scope>
</reference>
<dbReference type="OrthoDB" id="187035at2759"/>
<accession>A0A9W7GPR9</accession>
<dbReference type="AlphaFoldDB" id="A0A9W7GPR9"/>
<keyword evidence="2" id="KW-1185">Reference proteome</keyword>
<evidence type="ECO:0000313" key="2">
    <source>
        <dbReference type="Proteomes" id="UP001165065"/>
    </source>
</evidence>